<dbReference type="InterPro" id="IPR036055">
    <property type="entry name" value="LDL_receptor-like_sf"/>
</dbReference>
<dbReference type="Proteomes" id="UP001163046">
    <property type="component" value="Unassembled WGS sequence"/>
</dbReference>
<keyword evidence="1" id="KW-1015">Disulfide bond</keyword>
<dbReference type="OrthoDB" id="5967113at2759"/>
<sequence>MFTTELSAAQLSIQRSRARTKTRCSTLKEPRGLFGKCIECRCKQGKIRCSRKVTLASFLYLTHEIKLASENTFTEHCNQAECNVANFMKRNNGVCDACSWNGKQYYDGDHWKENGVNFYCSSSVQKVRPGCYVMNSQVKCTGAIPDIRDLSLISKNDLFLCESGDEIRSLGDRCNIRRDCNDHSDERNCDHYYCAPEAADGFLWRRLQEGWEAIKQCSLINSNWTGTFGSKCARGPFRTIWHHKNTCNCEKKTLVEFFRRKIAEVNETNFMNVSREMAASSQDFTNAKVFHDMFTNLFDNARRLLMPLTQQNADVALQYCEARERNFLLSKALEFLRQAPINTTAFNVGATLNFQPVKDQRTDTSVVSNFREQVRPQFAIAREQLLLQLNTAPLLPADVDRPKPIITITKNNVTIRNGTTSQNTTQLTKNENTVSRHHIMISESACLELQ</sequence>
<comment type="caution">
    <text evidence="2">The sequence shown here is derived from an EMBL/GenBank/DDBJ whole genome shotgun (WGS) entry which is preliminary data.</text>
</comment>
<gene>
    <name evidence="2" type="ORF">OS493_015134</name>
</gene>
<dbReference type="AlphaFoldDB" id="A0A9X0D3V1"/>
<dbReference type="Gene3D" id="4.10.400.10">
    <property type="entry name" value="Low-density Lipoprotein Receptor"/>
    <property type="match status" value="1"/>
</dbReference>
<protein>
    <submittedName>
        <fullName evidence="2">Uncharacterized protein</fullName>
    </submittedName>
</protein>
<evidence type="ECO:0000256" key="1">
    <source>
        <dbReference type="ARBA" id="ARBA00023157"/>
    </source>
</evidence>
<reference evidence="2" key="1">
    <citation type="submission" date="2023-01" db="EMBL/GenBank/DDBJ databases">
        <title>Genome assembly of the deep-sea coral Lophelia pertusa.</title>
        <authorList>
            <person name="Herrera S."/>
            <person name="Cordes E."/>
        </authorList>
    </citation>
    <scope>NUCLEOTIDE SEQUENCE</scope>
    <source>
        <strain evidence="2">USNM1676648</strain>
        <tissue evidence="2">Polyp</tissue>
    </source>
</reference>
<dbReference type="EMBL" id="MU825880">
    <property type="protein sequence ID" value="KAJ7385556.1"/>
    <property type="molecule type" value="Genomic_DNA"/>
</dbReference>
<proteinExistence type="predicted"/>
<organism evidence="2 3">
    <name type="scientific">Desmophyllum pertusum</name>
    <dbReference type="NCBI Taxonomy" id="174260"/>
    <lineage>
        <taxon>Eukaryota</taxon>
        <taxon>Metazoa</taxon>
        <taxon>Cnidaria</taxon>
        <taxon>Anthozoa</taxon>
        <taxon>Hexacorallia</taxon>
        <taxon>Scleractinia</taxon>
        <taxon>Caryophylliina</taxon>
        <taxon>Caryophylliidae</taxon>
        <taxon>Desmophyllum</taxon>
    </lineage>
</organism>
<evidence type="ECO:0000313" key="2">
    <source>
        <dbReference type="EMBL" id="KAJ7385556.1"/>
    </source>
</evidence>
<evidence type="ECO:0000313" key="3">
    <source>
        <dbReference type="Proteomes" id="UP001163046"/>
    </source>
</evidence>
<keyword evidence="3" id="KW-1185">Reference proteome</keyword>
<name>A0A9X0D3V1_9CNID</name>
<accession>A0A9X0D3V1</accession>